<dbReference type="Proteomes" id="UP000663887">
    <property type="component" value="Unassembled WGS sequence"/>
</dbReference>
<name>A0A816S6J5_9BILA</name>
<evidence type="ECO:0000313" key="2">
    <source>
        <dbReference type="Proteomes" id="UP000663887"/>
    </source>
</evidence>
<accession>A0A816S6J5</accession>
<dbReference type="AlphaFoldDB" id="A0A816S6J5"/>
<evidence type="ECO:0000313" key="1">
    <source>
        <dbReference type="EMBL" id="CAF2080015.1"/>
    </source>
</evidence>
<sequence length="96" mass="10768">MGLAVSYCDDYFYIPIERQVMLRDELAQLLLNGCHGKLLHTNVTYEKKSNSDHDGSYSLVENWFVPNISIAKCLEANGSINNNGNIYSSTSMINGF</sequence>
<gene>
    <name evidence="1" type="ORF">XDN619_LOCUS14467</name>
</gene>
<proteinExistence type="predicted"/>
<protein>
    <submittedName>
        <fullName evidence="1">Uncharacterized protein</fullName>
    </submittedName>
</protein>
<reference evidence="1" key="1">
    <citation type="submission" date="2021-02" db="EMBL/GenBank/DDBJ databases">
        <authorList>
            <person name="Nowell W R."/>
        </authorList>
    </citation>
    <scope>NUCLEOTIDE SEQUENCE</scope>
</reference>
<dbReference type="EMBL" id="CAJNRG010005709">
    <property type="protein sequence ID" value="CAF2080015.1"/>
    <property type="molecule type" value="Genomic_DNA"/>
</dbReference>
<comment type="caution">
    <text evidence="1">The sequence shown here is derived from an EMBL/GenBank/DDBJ whole genome shotgun (WGS) entry which is preliminary data.</text>
</comment>
<organism evidence="1 2">
    <name type="scientific">Rotaria magnacalcarata</name>
    <dbReference type="NCBI Taxonomy" id="392030"/>
    <lineage>
        <taxon>Eukaryota</taxon>
        <taxon>Metazoa</taxon>
        <taxon>Spiralia</taxon>
        <taxon>Gnathifera</taxon>
        <taxon>Rotifera</taxon>
        <taxon>Eurotatoria</taxon>
        <taxon>Bdelloidea</taxon>
        <taxon>Philodinida</taxon>
        <taxon>Philodinidae</taxon>
        <taxon>Rotaria</taxon>
    </lineage>
</organism>